<name>A0ABY7PNC7_9BACT</name>
<organism evidence="1 2">
    <name type="scientific">Hymenobacter yonginensis</name>
    <dbReference type="NCBI Taxonomy" id="748197"/>
    <lineage>
        <taxon>Bacteria</taxon>
        <taxon>Pseudomonadati</taxon>
        <taxon>Bacteroidota</taxon>
        <taxon>Cytophagia</taxon>
        <taxon>Cytophagales</taxon>
        <taxon>Hymenobacteraceae</taxon>
        <taxon>Hymenobacter</taxon>
    </lineage>
</organism>
<reference evidence="1 2" key="1">
    <citation type="journal article" date="2011" name="Int. J. Syst. Evol. Microbiol.">
        <title>Hymenobacter yonginensis sp. nov., isolated from a mesotrophic artificial lake.</title>
        <authorList>
            <person name="Joung Y."/>
            <person name="Cho S.H."/>
            <person name="Kim H."/>
            <person name="Kim S.B."/>
            <person name="Joh K."/>
        </authorList>
    </citation>
    <scope>NUCLEOTIDE SEQUENCE [LARGE SCALE GENOMIC DNA]</scope>
    <source>
        <strain evidence="1 2">KCTC 22745</strain>
    </source>
</reference>
<dbReference type="InterPro" id="IPR013785">
    <property type="entry name" value="Aldolase_TIM"/>
</dbReference>
<protein>
    <submittedName>
        <fullName evidence="1">Radical SAM protein</fullName>
    </submittedName>
</protein>
<dbReference type="SUPFAM" id="SSF102114">
    <property type="entry name" value="Radical SAM enzymes"/>
    <property type="match status" value="1"/>
</dbReference>
<dbReference type="InterPro" id="IPR058240">
    <property type="entry name" value="rSAM_sf"/>
</dbReference>
<dbReference type="CDD" id="cd01335">
    <property type="entry name" value="Radical_SAM"/>
    <property type="match status" value="1"/>
</dbReference>
<dbReference type="RefSeq" id="WP_270127173.1">
    <property type="nucleotide sequence ID" value="NZ_CP115396.1"/>
</dbReference>
<dbReference type="EMBL" id="CP115396">
    <property type="protein sequence ID" value="WBO84619.1"/>
    <property type="molecule type" value="Genomic_DNA"/>
</dbReference>
<dbReference type="Proteomes" id="UP001211872">
    <property type="component" value="Chromosome"/>
</dbReference>
<evidence type="ECO:0000313" key="2">
    <source>
        <dbReference type="Proteomes" id="UP001211872"/>
    </source>
</evidence>
<accession>A0ABY7PNC7</accession>
<evidence type="ECO:0000313" key="1">
    <source>
        <dbReference type="EMBL" id="WBO84619.1"/>
    </source>
</evidence>
<gene>
    <name evidence="1" type="ORF">O9Z63_19915</name>
</gene>
<keyword evidence="2" id="KW-1185">Reference proteome</keyword>
<sequence length="372" mass="41617">MAFSLRNAFQVAATSAELAHFRQAAWRLYQPAVPVPVQAFGQAWQLRPGLTFTPFANAVRCNAHCAFCSEELQRDADHRLTAKRLIDDYPAYFKRLADVLRPFRGFPLGLSLSGLEATAEPRWLRDLLVCLRGLEQEGVVFDEKVLYTNGSGLATSPDLGLALQDFGLTRLELSRCHPDEAVNQGIMRFNRNQPIRHNAVYEATVRWLHAHLAIKNSCILTRAGVATLPDVEQYLAWAAGLGVRQVVFRELSRLEGSYLPNVFTEWIEAQRVPIEPLLAAVVPSLENPRAGWQYAGSTFGYYYYNEHYRYQGLDVIFETSSYPALQAATATDVVQKLILHSDGTLSGDWDPQSRVLSCMAAPQIVETLSDKA</sequence>
<dbReference type="Gene3D" id="3.20.20.70">
    <property type="entry name" value="Aldolase class I"/>
    <property type="match status" value="1"/>
</dbReference>
<proteinExistence type="predicted"/>